<dbReference type="EMBL" id="CP002117">
    <property type="protein sequence ID" value="ADN36699.1"/>
    <property type="molecule type" value="Genomic_DNA"/>
</dbReference>
<dbReference type="InterPro" id="IPR051790">
    <property type="entry name" value="Cytochrome_c-biogenesis_DsbD"/>
</dbReference>
<dbReference type="HOGENOM" id="CLU_046133_1_0_2"/>
<protein>
    <submittedName>
        <fullName evidence="3">Cytochrome c biogenesis protein transmembrane region</fullName>
    </submittedName>
</protein>
<proteinExistence type="predicted"/>
<evidence type="ECO:0000256" key="1">
    <source>
        <dbReference type="SAM" id="Phobius"/>
    </source>
</evidence>
<feature type="domain" description="Thioredoxin" evidence="2">
    <location>
        <begin position="17"/>
        <end position="139"/>
    </location>
</feature>
<dbReference type="STRING" id="679926.Mpet_1948"/>
<dbReference type="Proteomes" id="UP000006565">
    <property type="component" value="Chromosome"/>
</dbReference>
<feature type="transmembrane region" description="Helical" evidence="1">
    <location>
        <begin position="335"/>
        <end position="355"/>
    </location>
</feature>
<dbReference type="AlphaFoldDB" id="E1RJ29"/>
<keyword evidence="1 3" id="KW-0812">Transmembrane</keyword>
<organism evidence="3 4">
    <name type="scientific">Methanolacinia petrolearia (strain DSM 11571 / OCM 486 / SEBR 4847)</name>
    <name type="common">Methanoplanus petrolearius</name>
    <dbReference type="NCBI Taxonomy" id="679926"/>
    <lineage>
        <taxon>Archaea</taxon>
        <taxon>Methanobacteriati</taxon>
        <taxon>Methanobacteriota</taxon>
        <taxon>Stenosarchaea group</taxon>
        <taxon>Methanomicrobia</taxon>
        <taxon>Methanomicrobiales</taxon>
        <taxon>Methanomicrobiaceae</taxon>
        <taxon>Methanolacinia</taxon>
    </lineage>
</organism>
<evidence type="ECO:0000313" key="4">
    <source>
        <dbReference type="Proteomes" id="UP000006565"/>
    </source>
</evidence>
<evidence type="ECO:0000259" key="2">
    <source>
        <dbReference type="PROSITE" id="PS51352"/>
    </source>
</evidence>
<dbReference type="PANTHER" id="PTHR31272">
    <property type="entry name" value="CYTOCHROME C-TYPE BIOGENESIS PROTEIN HI_1454-RELATED"/>
    <property type="match status" value="1"/>
</dbReference>
<feature type="transmembrane region" description="Helical" evidence="1">
    <location>
        <begin position="211"/>
        <end position="239"/>
    </location>
</feature>
<sequence precursor="true">MRGRWRIIPAFLLALFILLSFIQPVIASEETEDEFQDRLSGLLEESNNSITVFYSNSCSACKKVVPEIIELAKEYPEISFNYFDLYGSDENRTIMLAFGEKYGVEYPAYPVVFTGDCTVLEGKSKIELYLRKVLEAHKNGYIPDAEYESSLWSAQSPPSEASNGTATDDNRKISLLLVILSGLADGINPCALSVLALLLATLAGMNSRKKILLGGLVYTFAVFLFYIMAGLGILTIINYSGFSGIFSIAAGIVALIAGIITLTGGIWEGKTVSPGIPVSKRPAIKKIMERASIPAAFVLGMMVGLFELPCTGGIYIAILGLLSSRMTFYEGLPYLLVYNLMFVVPLIAIILAVAFGLSPEKVDSWRDSNKKLLKIGIGLILIAMGLYILAGYLF</sequence>
<keyword evidence="1" id="KW-1133">Transmembrane helix</keyword>
<dbReference type="eggNOG" id="arCOG02400">
    <property type="taxonomic scope" value="Archaea"/>
</dbReference>
<gene>
    <name evidence="3" type="ordered locus">Mpet_1948</name>
</gene>
<keyword evidence="1" id="KW-0472">Membrane</keyword>
<dbReference type="OrthoDB" id="121818at2157"/>
<feature type="transmembrane region" description="Helical" evidence="1">
    <location>
        <begin position="287"/>
        <end position="306"/>
    </location>
</feature>
<dbReference type="GeneID" id="9744425"/>
<dbReference type="PANTHER" id="PTHR31272:SF9">
    <property type="entry name" value="BLL1027 PROTEIN"/>
    <property type="match status" value="1"/>
</dbReference>
<dbReference type="InterPro" id="IPR036249">
    <property type="entry name" value="Thioredoxin-like_sf"/>
</dbReference>
<name>E1RJ29_METP4</name>
<dbReference type="Gene3D" id="3.40.30.10">
    <property type="entry name" value="Glutaredoxin"/>
    <property type="match status" value="1"/>
</dbReference>
<dbReference type="CDD" id="cd02947">
    <property type="entry name" value="TRX_family"/>
    <property type="match status" value="1"/>
</dbReference>
<dbReference type="RefSeq" id="WP_013329876.1">
    <property type="nucleotide sequence ID" value="NC_014507.1"/>
</dbReference>
<dbReference type="KEGG" id="mpi:Mpet_1948"/>
<reference evidence="3 4" key="1">
    <citation type="journal article" date="2010" name="Stand. Genomic Sci.">
        <title>Complete genome sequence of Methanoplanus petrolearius type strain (SEBR 4847).</title>
        <authorList>
            <person name="Brambilla E."/>
            <person name="Djao O.D."/>
            <person name="Daligault H."/>
            <person name="Lapidus A."/>
            <person name="Lucas S."/>
            <person name="Hammon N."/>
            <person name="Nolan M."/>
            <person name="Tice H."/>
            <person name="Cheng J.F."/>
            <person name="Han C."/>
            <person name="Tapia R."/>
            <person name="Goodwin L."/>
            <person name="Pitluck S."/>
            <person name="Liolios K."/>
            <person name="Ivanova N."/>
            <person name="Mavromatis K."/>
            <person name="Mikhailova N."/>
            <person name="Pati A."/>
            <person name="Chen A."/>
            <person name="Palaniappan K."/>
            <person name="Land M."/>
            <person name="Hauser L."/>
            <person name="Chang Y.J."/>
            <person name="Jeffries C.D."/>
            <person name="Rohde M."/>
            <person name="Spring S."/>
            <person name="Sikorski J."/>
            <person name="Goker M."/>
            <person name="Woyke T."/>
            <person name="Bristow J."/>
            <person name="Eisen J.A."/>
            <person name="Markowitz V."/>
            <person name="Hugenholtz P."/>
            <person name="Kyrpides N.C."/>
            <person name="Klenk H.P."/>
        </authorList>
    </citation>
    <scope>NUCLEOTIDE SEQUENCE [LARGE SCALE GENOMIC DNA]</scope>
    <source>
        <strain evidence="4">DSM 11571 / OCM 486 / SEBR 4847</strain>
    </source>
</reference>
<dbReference type="PROSITE" id="PS51352">
    <property type="entry name" value="THIOREDOXIN_2"/>
    <property type="match status" value="1"/>
</dbReference>
<feature type="transmembrane region" description="Helical" evidence="1">
    <location>
        <begin position="245"/>
        <end position="267"/>
    </location>
</feature>
<evidence type="ECO:0000313" key="3">
    <source>
        <dbReference type="EMBL" id="ADN36699.1"/>
    </source>
</evidence>
<dbReference type="InterPro" id="IPR013766">
    <property type="entry name" value="Thioredoxin_domain"/>
</dbReference>
<keyword evidence="4" id="KW-1185">Reference proteome</keyword>
<dbReference type="SUPFAM" id="SSF52833">
    <property type="entry name" value="Thioredoxin-like"/>
    <property type="match status" value="1"/>
</dbReference>
<accession>E1RJ29</accession>
<feature type="transmembrane region" description="Helical" evidence="1">
    <location>
        <begin position="375"/>
        <end position="393"/>
    </location>
</feature>
<feature type="transmembrane region" description="Helical" evidence="1">
    <location>
        <begin position="175"/>
        <end position="199"/>
    </location>
</feature>